<dbReference type="InterPro" id="IPR006047">
    <property type="entry name" value="GH13_cat_dom"/>
</dbReference>
<name>A0A137ZTL1_9ACTN</name>
<proteinExistence type="predicted"/>
<evidence type="ECO:0000313" key="3">
    <source>
        <dbReference type="Proteomes" id="UP000070409"/>
    </source>
</evidence>
<feature type="domain" description="Glycosyl hydrolase family 13 catalytic" evidence="1">
    <location>
        <begin position="15"/>
        <end position="682"/>
    </location>
</feature>
<dbReference type="PANTHER" id="PTHR10357:SF216">
    <property type="entry name" value="MALTOOLIGOSYL TREHALOSE SYNTHASE-RELATED"/>
    <property type="match status" value="1"/>
</dbReference>
<accession>A0A137ZTL1</accession>
<dbReference type="InterPro" id="IPR017853">
    <property type="entry name" value="GH"/>
</dbReference>
<dbReference type="CDD" id="cd11336">
    <property type="entry name" value="AmyAc_MTSase"/>
    <property type="match status" value="1"/>
</dbReference>
<dbReference type="Pfam" id="PF00128">
    <property type="entry name" value="Alpha-amylase"/>
    <property type="match status" value="1"/>
</dbReference>
<comment type="caution">
    <text evidence="2">The sequence shown here is derived from an EMBL/GenBank/DDBJ whole genome shotgun (WGS) entry which is preliminary data.</text>
</comment>
<dbReference type="Gene3D" id="1.10.10.470">
    <property type="entry name" value="Maltooligosyl trehalose synthase, domain 4"/>
    <property type="match status" value="1"/>
</dbReference>
<dbReference type="InterPro" id="IPR013797">
    <property type="entry name" value="Maltooligo_trehalose_synth_4"/>
</dbReference>
<gene>
    <name evidence="2" type="ORF">AXK61_01590</name>
</gene>
<organism evidence="2 3">
    <name type="scientific">Tsukamurella pseudospumae</name>
    <dbReference type="NCBI Taxonomy" id="239498"/>
    <lineage>
        <taxon>Bacteria</taxon>
        <taxon>Bacillati</taxon>
        <taxon>Actinomycetota</taxon>
        <taxon>Actinomycetes</taxon>
        <taxon>Mycobacteriales</taxon>
        <taxon>Tsukamurellaceae</taxon>
        <taxon>Tsukamurella</taxon>
    </lineage>
</organism>
<keyword evidence="3" id="KW-1185">Reference proteome</keyword>
<dbReference type="SMART" id="SM00642">
    <property type="entry name" value="Aamy"/>
    <property type="match status" value="1"/>
</dbReference>
<evidence type="ECO:0000313" key="2">
    <source>
        <dbReference type="EMBL" id="KXP01523.1"/>
    </source>
</evidence>
<dbReference type="Proteomes" id="UP000070409">
    <property type="component" value="Unassembled WGS sequence"/>
</dbReference>
<sequence>MGPKERRVGSTYRLQLSPAFTFDDAAAQVPYLADLGVTHLYLSPVLEAVRGSMHGYDVVDPTTVRGELGGRKGLERLADSAHVDGLGLVIDIVPNHLGVGRPEQNPWWWDVLRLGRMSAFAHVFDIDWDPRNGAGGKLAIPVLASEEDAAALAVDRTGPEPVLRYHDRTFPIGRDVGGLDAERLHYAQPYRLVPWRSPVRSYRRFFTVDDLAGVRVEDPEVFAATHAEIGSWFADGIADGLRVDHPDGLADPIDYLRRLRELVGPDAWIVVEKILEPDEPLDPDLPVAGTAGYDALRELGHALLDPAGEPGLTDLHTRWTGDDGAVRWNSSSVLRLRDELAARDLRPEFLRLARSVREETGTSVPIDALAEAALAWMNEIPYYRDDYPVLHVPAANTGTYAHYRSTFGEAVPGQATATEAVAAARSLGRDSAHRFAQLTGALTAKSLEDTSYYRAARLISLQEVGGAPSDFGPEDPHPALSRRAVEWPAAMTTLSTHDTKRGEDVRARIGVLGQCSGDWATAVERWLPELPSAPDPVTGLFLLQTVFGVLPDDGAVTDDLRGRLHAYAEKAMREARIGTSWTSPDGAFEAAGHTFLDAVLGGPVGTEMAELVAGLAPHGRSDSLAQKLLQLAGPGVPDIYQGTERWEDSLVDPDNRRPVDWTALRDDSHPKRAVVRAALRLRRERPDSFVGGSYTPLRADGPGADHLLGFHRGPQGGSSDVAALATRRSLVLDRAGGWRGTRVDLGGGAWTDRLTGNVFAGRATLAEVLLEHPVALLVRE</sequence>
<dbReference type="EMBL" id="LSRE01000001">
    <property type="protein sequence ID" value="KXP01523.1"/>
    <property type="molecule type" value="Genomic_DNA"/>
</dbReference>
<dbReference type="InterPro" id="IPR012767">
    <property type="entry name" value="Trehalose_TreY"/>
</dbReference>
<dbReference type="SUPFAM" id="SSF51445">
    <property type="entry name" value="(Trans)glycosidases"/>
    <property type="match status" value="1"/>
</dbReference>
<dbReference type="Gene3D" id="3.30.1590.10">
    <property type="entry name" value="Maltooligosyl trehalose synthase, domain 2"/>
    <property type="match status" value="1"/>
</dbReference>
<evidence type="ECO:0000259" key="1">
    <source>
        <dbReference type="SMART" id="SM00642"/>
    </source>
</evidence>
<reference evidence="2 3" key="1">
    <citation type="submission" date="2016-02" db="EMBL/GenBank/DDBJ databases">
        <authorList>
            <person name="Teng J.L."/>
            <person name="Tang Y."/>
            <person name="Huang Y."/>
            <person name="Guo F."/>
            <person name="Wei W."/>
            <person name="Chen J.H."/>
            <person name="Wong S.Y."/>
            <person name="Lau S.K."/>
            <person name="Woo P.C."/>
        </authorList>
    </citation>
    <scope>NUCLEOTIDE SEQUENCE [LARGE SCALE GENOMIC DNA]</scope>
    <source>
        <strain evidence="2 3">JCM 13375</strain>
    </source>
</reference>
<dbReference type="NCBIfam" id="TIGR02401">
    <property type="entry name" value="trehalose_TreY"/>
    <property type="match status" value="1"/>
</dbReference>
<protein>
    <recommendedName>
        <fullName evidence="1">Glycosyl hydrolase family 13 catalytic domain-containing protein</fullName>
    </recommendedName>
</protein>
<dbReference type="Gene3D" id="3.20.20.80">
    <property type="entry name" value="Glycosidases"/>
    <property type="match status" value="2"/>
</dbReference>
<dbReference type="PANTHER" id="PTHR10357">
    <property type="entry name" value="ALPHA-AMYLASE FAMILY MEMBER"/>
    <property type="match status" value="1"/>
</dbReference>